<keyword evidence="2" id="KW-1185">Reference proteome</keyword>
<gene>
    <name evidence="1" type="ORF">H1164_08055</name>
</gene>
<dbReference type="RefSeq" id="WP_033101843.1">
    <property type="nucleotide sequence ID" value="NZ_JACEIP010000010.1"/>
</dbReference>
<evidence type="ECO:0000313" key="1">
    <source>
        <dbReference type="EMBL" id="MBA4542854.1"/>
    </source>
</evidence>
<dbReference type="OrthoDB" id="9810135at2"/>
<dbReference type="Gene3D" id="1.10.150.20">
    <property type="entry name" value="5' to 3' exonuclease, C-terminal subdomain"/>
    <property type="match status" value="1"/>
</dbReference>
<accession>A0A7W1XA45</accession>
<dbReference type="PANTHER" id="PTHR40084:SF1">
    <property type="entry name" value="PHOSPHOTRANSFERASE"/>
    <property type="match status" value="1"/>
</dbReference>
<sequence length="391" mass="43776">MSLTPFFADLHIHIGRTSRNLPVKITAARNLTFESIVKEAEHRKGIRMIGVIDAQSPPVQEDIEAGLSSGLYKEHPDGGILYHNTICILGAEIEVKDPGMGAAHILAYLPTLAHMREFTKWCRNYMKNVQLSTQRLYRPAQALQEKVYELDGIIVPAHVFTPFKSVYGNATDRMSKLLNPDLVAGVELGLSSDSSLADQLSELSPLTFVTNSDAHSLPKIGREYNEFLIKEPSFAELKLALSRREGRKVCANYGLDPRLGKYYRTRCLNCEELWPAYPEADRCPECGSAKKVRGVRDRIMEIADQESVHPDHRPPYIYQVPLEFIPGLGKRTLEKLLAVFGTEMNVLHHAGMEEIAAVAGEKIAWQIRLAREQRLELEEGGGGKYGKVKIT</sequence>
<dbReference type="Gene3D" id="3.20.20.140">
    <property type="entry name" value="Metal-dependent hydrolases"/>
    <property type="match status" value="1"/>
</dbReference>
<evidence type="ECO:0000313" key="2">
    <source>
        <dbReference type="Proteomes" id="UP000530514"/>
    </source>
</evidence>
<protein>
    <submittedName>
        <fullName evidence="1">TIGR00375 family protein</fullName>
    </submittedName>
</protein>
<dbReference type="PANTHER" id="PTHR40084">
    <property type="entry name" value="PHOSPHOHYDROLASE, PHP FAMILY"/>
    <property type="match status" value="1"/>
</dbReference>
<dbReference type="InterPro" id="IPR016195">
    <property type="entry name" value="Pol/histidinol_Pase-like"/>
</dbReference>
<dbReference type="EMBL" id="JACEIP010000010">
    <property type="protein sequence ID" value="MBA4542854.1"/>
    <property type="molecule type" value="Genomic_DNA"/>
</dbReference>
<proteinExistence type="predicted"/>
<dbReference type="Pfam" id="PF13263">
    <property type="entry name" value="PHP_C"/>
    <property type="match status" value="1"/>
</dbReference>
<dbReference type="SUPFAM" id="SSF89550">
    <property type="entry name" value="PHP domain-like"/>
    <property type="match status" value="1"/>
</dbReference>
<dbReference type="CDD" id="cd19067">
    <property type="entry name" value="PfuEndoQ-like"/>
    <property type="match status" value="1"/>
</dbReference>
<dbReference type="AlphaFoldDB" id="A0A7W1XA45"/>
<organism evidence="1 2">
    <name type="scientific">Thermoactinomyces daqus</name>
    <dbReference type="NCBI Taxonomy" id="1329516"/>
    <lineage>
        <taxon>Bacteria</taxon>
        <taxon>Bacillati</taxon>
        <taxon>Bacillota</taxon>
        <taxon>Bacilli</taxon>
        <taxon>Bacillales</taxon>
        <taxon>Thermoactinomycetaceae</taxon>
        <taxon>Thermoactinomyces</taxon>
    </lineage>
</organism>
<comment type="caution">
    <text evidence="1">The sequence shown here is derived from an EMBL/GenBank/DDBJ whole genome shotgun (WGS) entry which is preliminary data.</text>
</comment>
<dbReference type="SUPFAM" id="SSF47781">
    <property type="entry name" value="RuvA domain 2-like"/>
    <property type="match status" value="1"/>
</dbReference>
<dbReference type="InterPro" id="IPR010994">
    <property type="entry name" value="RuvA_2-like"/>
</dbReference>
<name>A0A7W1XA45_9BACL</name>
<reference evidence="1 2" key="1">
    <citation type="submission" date="2020-07" db="EMBL/GenBank/DDBJ databases">
        <authorList>
            <person name="Feng H."/>
        </authorList>
    </citation>
    <scope>NUCLEOTIDE SEQUENCE [LARGE SCALE GENOMIC DNA]</scope>
    <source>
        <strain evidence="2">s-11</strain>
    </source>
</reference>
<dbReference type="Proteomes" id="UP000530514">
    <property type="component" value="Unassembled WGS sequence"/>
</dbReference>